<name>A0A1L7I7B6_9FLAO</name>
<evidence type="ECO:0000313" key="2">
    <source>
        <dbReference type="Proteomes" id="UP000186230"/>
    </source>
</evidence>
<dbReference type="EMBL" id="CP016359">
    <property type="protein sequence ID" value="APU69480.1"/>
    <property type="molecule type" value="Genomic_DNA"/>
</dbReference>
<protein>
    <submittedName>
        <fullName evidence="1">Uncharacterized protein</fullName>
    </submittedName>
</protein>
<keyword evidence="2" id="KW-1185">Reference proteome</keyword>
<accession>A0A1L7I7B6</accession>
<dbReference type="Proteomes" id="UP000186230">
    <property type="component" value="Chromosome"/>
</dbReference>
<dbReference type="STRING" id="1229726.GRFL_2756"/>
<gene>
    <name evidence="1" type="ORF">GRFL_2756</name>
</gene>
<sequence>MVTTALYVLLSSHSYASIVVLNGLTHVYSGNAGDRIEGELILMNTTDLPQQITFKLNDVIFSCETNRFFTDTVSHKQSSLPWFQGSLMDKVLLPKEQFVYKYSIQIPKDQSLKGTYWSALMIEATKPVKEEQLTTNIQLDTKIRYAIGLITNVNQKENVNIDFEAISLNEDIDTVKSLKIGISNTSLFMEGVQLSLEIYDSKGFKVGERKSKREMVFPGACQQYELDISDLEKGEYECILTADSRKEFIGTNINLSVQ</sequence>
<organism evidence="1 2">
    <name type="scientific">Christiangramia flava JLT2011</name>
    <dbReference type="NCBI Taxonomy" id="1229726"/>
    <lineage>
        <taxon>Bacteria</taxon>
        <taxon>Pseudomonadati</taxon>
        <taxon>Bacteroidota</taxon>
        <taxon>Flavobacteriia</taxon>
        <taxon>Flavobacteriales</taxon>
        <taxon>Flavobacteriaceae</taxon>
        <taxon>Christiangramia</taxon>
    </lineage>
</organism>
<proteinExistence type="predicted"/>
<dbReference type="AlphaFoldDB" id="A0A1L7I7B6"/>
<reference evidence="1 2" key="1">
    <citation type="submission" date="2016-07" db="EMBL/GenBank/DDBJ databases">
        <title>Multi-omics approach to identify versatile polysaccharide utilization systems of a marine flavobacterium Gramella flava.</title>
        <authorList>
            <person name="Tang K."/>
        </authorList>
    </citation>
    <scope>NUCLEOTIDE SEQUENCE [LARGE SCALE GENOMIC DNA]</scope>
    <source>
        <strain evidence="1 2">JLT2011</strain>
    </source>
</reference>
<evidence type="ECO:0000313" key="1">
    <source>
        <dbReference type="EMBL" id="APU69480.1"/>
    </source>
</evidence>
<dbReference type="KEGG" id="gfl:GRFL_2756"/>